<comment type="subcellular location">
    <subcellularLocation>
        <location evidence="1">Membrane</location>
        <topology evidence="1">Multi-pass membrane protein</topology>
    </subcellularLocation>
</comment>
<comment type="pathway">
    <text evidence="11">Porphyrin-containing compound metabolism.</text>
</comment>
<sequence length="366" mass="41306">MNQKDRKRISSFRRISLVTTVAVFFLILVGGIVRSTGAGMGCPDWPTCFGSWIPPTSEEQLPDDYASVYVAQRVAKNERFVALLGGLGFSSLAQQIEEDDSILQSEPFNATKTWIEYINRLIGVVIGFLIVLTFLQSIRLRKIDLTATLLSFLALVLVFFQGWLGSIVVSTNLLQWMISVHMIVALVLVCLLLYIYFRSGRLVHFGEVLDRQDVGPDERSRVRFWLGVGILLMFVQVVLGTQVREQIDLIAVELGYQDRSLWISRLGSSFYIHRSFSLVLIGMHAYLLFRIIRSGGWESGLINRFKWLVGLMLTVVLSGVVMAYLGIPAFVQPLHLLLGSLIIGFQYYLWLEMGVVAHQPKKNVLV</sequence>
<evidence type="ECO:0000313" key="13">
    <source>
        <dbReference type="EMBL" id="SEJ17788.1"/>
    </source>
</evidence>
<feature type="transmembrane region" description="Helical" evidence="12">
    <location>
        <begin position="271"/>
        <end position="293"/>
    </location>
</feature>
<evidence type="ECO:0000256" key="6">
    <source>
        <dbReference type="ARBA" id="ARBA00023002"/>
    </source>
</evidence>
<keyword evidence="3 12" id="KW-0812">Transmembrane</keyword>
<dbReference type="RefSeq" id="WP_092172190.1">
    <property type="nucleotide sequence ID" value="NZ_FNZH01000002.1"/>
</dbReference>
<dbReference type="Proteomes" id="UP000199403">
    <property type="component" value="Unassembled WGS sequence"/>
</dbReference>
<feature type="transmembrane region" description="Helical" evidence="12">
    <location>
        <begin position="333"/>
        <end position="351"/>
    </location>
</feature>
<organism evidence="13 14">
    <name type="scientific">Cyclobacterium xiamenense</name>
    <dbReference type="NCBI Taxonomy" id="1297121"/>
    <lineage>
        <taxon>Bacteria</taxon>
        <taxon>Pseudomonadati</taxon>
        <taxon>Bacteroidota</taxon>
        <taxon>Cytophagia</taxon>
        <taxon>Cytophagales</taxon>
        <taxon>Cyclobacteriaceae</taxon>
        <taxon>Cyclobacterium</taxon>
    </lineage>
</organism>
<evidence type="ECO:0000256" key="7">
    <source>
        <dbReference type="ARBA" id="ARBA00023004"/>
    </source>
</evidence>
<keyword evidence="14" id="KW-1185">Reference proteome</keyword>
<feature type="transmembrane region" description="Helical" evidence="12">
    <location>
        <begin position="12"/>
        <end position="33"/>
    </location>
</feature>
<accession>A0A1H6WLI3</accession>
<keyword evidence="4" id="KW-0479">Metal-binding</keyword>
<keyword evidence="5 12" id="KW-1133">Transmembrane helix</keyword>
<dbReference type="EMBL" id="FNZH01000002">
    <property type="protein sequence ID" value="SEJ17788.1"/>
    <property type="molecule type" value="Genomic_DNA"/>
</dbReference>
<feature type="transmembrane region" description="Helical" evidence="12">
    <location>
        <begin position="176"/>
        <end position="197"/>
    </location>
</feature>
<name>A0A1H6WLI3_9BACT</name>
<keyword evidence="6" id="KW-0560">Oxidoreductase</keyword>
<gene>
    <name evidence="13" type="ORF">SAMN05192553_102779</name>
</gene>
<dbReference type="Pfam" id="PF02628">
    <property type="entry name" value="COX15-CtaA"/>
    <property type="match status" value="2"/>
</dbReference>
<dbReference type="GO" id="GO:0016491">
    <property type="term" value="F:oxidoreductase activity"/>
    <property type="evidence" value="ECO:0007669"/>
    <property type="project" value="UniProtKB-KW"/>
</dbReference>
<reference evidence="14" key="1">
    <citation type="submission" date="2016-10" db="EMBL/GenBank/DDBJ databases">
        <authorList>
            <person name="Varghese N."/>
            <person name="Submissions S."/>
        </authorList>
    </citation>
    <scope>NUCLEOTIDE SEQUENCE [LARGE SCALE GENOMIC DNA]</scope>
    <source>
        <strain evidence="14">IBRC-M 10761</strain>
    </source>
</reference>
<dbReference type="PANTHER" id="PTHR35457:SF1">
    <property type="entry name" value="HEME A SYNTHASE"/>
    <property type="match status" value="1"/>
</dbReference>
<dbReference type="GO" id="GO:0046872">
    <property type="term" value="F:metal ion binding"/>
    <property type="evidence" value="ECO:0007669"/>
    <property type="project" value="UniProtKB-KW"/>
</dbReference>
<keyword evidence="8" id="KW-0350">Heme biosynthesis</keyword>
<evidence type="ECO:0000256" key="5">
    <source>
        <dbReference type="ARBA" id="ARBA00022989"/>
    </source>
</evidence>
<evidence type="ECO:0000256" key="11">
    <source>
        <dbReference type="ARBA" id="ARBA00023444"/>
    </source>
</evidence>
<evidence type="ECO:0000313" key="14">
    <source>
        <dbReference type="Proteomes" id="UP000199403"/>
    </source>
</evidence>
<keyword evidence="10" id="KW-1015">Disulfide bond</keyword>
<keyword evidence="7" id="KW-0408">Iron</keyword>
<evidence type="ECO:0000256" key="12">
    <source>
        <dbReference type="SAM" id="Phobius"/>
    </source>
</evidence>
<dbReference type="OrthoDB" id="1447144at2"/>
<dbReference type="InterPro" id="IPR050450">
    <property type="entry name" value="COX15/CtaA_HemeA_synthase"/>
</dbReference>
<feature type="transmembrane region" description="Helical" evidence="12">
    <location>
        <begin position="117"/>
        <end position="135"/>
    </location>
</feature>
<dbReference type="STRING" id="1416801.SAMN05192553_102779"/>
<dbReference type="AlphaFoldDB" id="A0A1H6WLI3"/>
<evidence type="ECO:0000256" key="8">
    <source>
        <dbReference type="ARBA" id="ARBA00023133"/>
    </source>
</evidence>
<evidence type="ECO:0000256" key="10">
    <source>
        <dbReference type="ARBA" id="ARBA00023157"/>
    </source>
</evidence>
<evidence type="ECO:0000256" key="2">
    <source>
        <dbReference type="ARBA" id="ARBA00022475"/>
    </source>
</evidence>
<evidence type="ECO:0000256" key="9">
    <source>
        <dbReference type="ARBA" id="ARBA00023136"/>
    </source>
</evidence>
<dbReference type="InterPro" id="IPR003780">
    <property type="entry name" value="COX15/CtaA_fam"/>
</dbReference>
<feature type="transmembrane region" description="Helical" evidence="12">
    <location>
        <begin position="147"/>
        <end position="164"/>
    </location>
</feature>
<dbReference type="PANTHER" id="PTHR35457">
    <property type="entry name" value="HEME A SYNTHASE"/>
    <property type="match status" value="1"/>
</dbReference>
<dbReference type="GO" id="GO:0006784">
    <property type="term" value="P:heme A biosynthetic process"/>
    <property type="evidence" value="ECO:0007669"/>
    <property type="project" value="InterPro"/>
</dbReference>
<evidence type="ECO:0000256" key="4">
    <source>
        <dbReference type="ARBA" id="ARBA00022723"/>
    </source>
</evidence>
<keyword evidence="9 12" id="KW-0472">Membrane</keyword>
<evidence type="ECO:0000256" key="1">
    <source>
        <dbReference type="ARBA" id="ARBA00004141"/>
    </source>
</evidence>
<protein>
    <submittedName>
        <fullName evidence="13">Cytochrome c oxidase assembly protein subunit 15</fullName>
    </submittedName>
</protein>
<evidence type="ECO:0000256" key="3">
    <source>
        <dbReference type="ARBA" id="ARBA00022692"/>
    </source>
</evidence>
<feature type="transmembrane region" description="Helical" evidence="12">
    <location>
        <begin position="305"/>
        <end position="327"/>
    </location>
</feature>
<proteinExistence type="predicted"/>
<feature type="transmembrane region" description="Helical" evidence="12">
    <location>
        <begin position="222"/>
        <end position="239"/>
    </location>
</feature>
<keyword evidence="2" id="KW-1003">Cell membrane</keyword>
<dbReference type="GO" id="GO:0016020">
    <property type="term" value="C:membrane"/>
    <property type="evidence" value="ECO:0007669"/>
    <property type="project" value="UniProtKB-SubCell"/>
</dbReference>